<evidence type="ECO:0000313" key="2">
    <source>
        <dbReference type="EMBL" id="MBA0124977.1"/>
    </source>
</evidence>
<dbReference type="Proteomes" id="UP000582974">
    <property type="component" value="Unassembled WGS sequence"/>
</dbReference>
<dbReference type="PANTHER" id="PTHR34071">
    <property type="entry name" value="5-NITROIMIDAZOLE ANTIBIOTICS RESISTANCE PROTEIN, NIMA-FAMILY-RELATED PROTEIN-RELATED"/>
    <property type="match status" value="1"/>
</dbReference>
<evidence type="ECO:0000313" key="3">
    <source>
        <dbReference type="Proteomes" id="UP000582974"/>
    </source>
</evidence>
<dbReference type="EMBL" id="JACCKD010000002">
    <property type="protein sequence ID" value="MBA0124977.1"/>
    <property type="molecule type" value="Genomic_DNA"/>
</dbReference>
<dbReference type="RefSeq" id="WP_180891838.1">
    <property type="nucleotide sequence ID" value="NZ_JACCKD010000002.1"/>
</dbReference>
<dbReference type="AlphaFoldDB" id="A0A838A8C9"/>
<organism evidence="2 3">
    <name type="scientific">Haloechinothrix aidingensis</name>
    <dbReference type="NCBI Taxonomy" id="2752311"/>
    <lineage>
        <taxon>Bacteria</taxon>
        <taxon>Bacillati</taxon>
        <taxon>Actinomycetota</taxon>
        <taxon>Actinomycetes</taxon>
        <taxon>Pseudonocardiales</taxon>
        <taxon>Pseudonocardiaceae</taxon>
        <taxon>Haloechinothrix</taxon>
    </lineage>
</organism>
<keyword evidence="3" id="KW-1185">Reference proteome</keyword>
<dbReference type="PANTHER" id="PTHR34071:SF2">
    <property type="entry name" value="FLAVIN-NUCLEOTIDE-BINDING PROTEIN"/>
    <property type="match status" value="1"/>
</dbReference>
<dbReference type="SUPFAM" id="SSF50475">
    <property type="entry name" value="FMN-binding split barrel"/>
    <property type="match status" value="1"/>
</dbReference>
<comment type="caution">
    <text evidence="2">The sequence shown here is derived from an EMBL/GenBank/DDBJ whole genome shotgun (WGS) entry which is preliminary data.</text>
</comment>
<dbReference type="InterPro" id="IPR024747">
    <property type="entry name" value="Pyridox_Oxase-rel"/>
</dbReference>
<evidence type="ECO:0000256" key="1">
    <source>
        <dbReference type="SAM" id="MobiDB-lite"/>
    </source>
</evidence>
<reference evidence="2 3" key="1">
    <citation type="submission" date="2020-07" db="EMBL/GenBank/DDBJ databases">
        <title>Genome of Haloechinothrix sp.</title>
        <authorList>
            <person name="Tang S.-K."/>
            <person name="Yang L."/>
            <person name="Zhu W.-Y."/>
        </authorList>
    </citation>
    <scope>NUCLEOTIDE SEQUENCE [LARGE SCALE GENOMIC DNA]</scope>
    <source>
        <strain evidence="2 3">YIM 98757</strain>
    </source>
</reference>
<feature type="region of interest" description="Disordered" evidence="1">
    <location>
        <begin position="1"/>
        <end position="22"/>
    </location>
</feature>
<sequence>MPDMPLSPTERSTPRRTAHRARTDRRTLYEILDAGFLCHMSLVRDGAPVTLPTCYGRDSDTLYLHGSTGAHSLRAAASGVQLCVAVTHVDGIVYARSLVHHTLNYRSAIVHGTAHVVDDHDAKLAGLRVITDNVTPGSWEYARGTTRKELASVSVLAVPLDEASVKVRDEGPGDEEHDIADGRRWAGTLPVRWELGAPLPAPDLAGDVPVPGHVLRRPG</sequence>
<proteinExistence type="predicted"/>
<feature type="region of interest" description="Disordered" evidence="1">
    <location>
        <begin position="200"/>
        <end position="219"/>
    </location>
</feature>
<protein>
    <submittedName>
        <fullName evidence="2">Pyridoxamine 5'-phosphate oxidase family protein</fullName>
    </submittedName>
</protein>
<dbReference type="Pfam" id="PF12900">
    <property type="entry name" value="Pyridox_ox_2"/>
    <property type="match status" value="1"/>
</dbReference>
<gene>
    <name evidence="2" type="ORF">H0B56_05415</name>
</gene>
<dbReference type="Gene3D" id="2.30.110.10">
    <property type="entry name" value="Electron Transport, Fmn-binding Protein, Chain A"/>
    <property type="match status" value="1"/>
</dbReference>
<accession>A0A838A8C9</accession>
<dbReference type="InterPro" id="IPR012349">
    <property type="entry name" value="Split_barrel_FMN-bd"/>
</dbReference>
<name>A0A838A8C9_9PSEU</name>